<protein>
    <submittedName>
        <fullName evidence="1">Uncharacterized protein</fullName>
    </submittedName>
</protein>
<reference evidence="1 2" key="1">
    <citation type="submission" date="2015-09" db="EMBL/GenBank/DDBJ databases">
        <authorList>
            <person name="Jackson K.R."/>
            <person name="Lunt B.L."/>
            <person name="Fisher J.N.B."/>
            <person name="Gardner A.V."/>
            <person name="Bailey M.E."/>
            <person name="Deus L.M."/>
            <person name="Earl A.S."/>
            <person name="Gibby P.D."/>
            <person name="Hartmann K.A."/>
            <person name="Liu J.E."/>
            <person name="Manci A.M."/>
            <person name="Nielsen D.A."/>
            <person name="Solomon M.B."/>
            <person name="Breakwell D.P."/>
            <person name="Burnett S.H."/>
            <person name="Grose J.H."/>
        </authorList>
    </citation>
    <scope>NUCLEOTIDE SEQUENCE [LARGE SCALE GENOMIC DNA]</scope>
    <source>
        <strain evidence="1 2">16</strain>
    </source>
</reference>
<reference evidence="1 2" key="2">
    <citation type="submission" date="2015-10" db="EMBL/GenBank/DDBJ databases">
        <title>Draft Genome Sequence of Prosthecomicrobium hirschii ATCC 27832.</title>
        <authorList>
            <person name="Daniel J."/>
            <person name="Givan S.A."/>
            <person name="Brun Y.V."/>
            <person name="Brown P.J."/>
        </authorList>
    </citation>
    <scope>NUCLEOTIDE SEQUENCE [LARGE SCALE GENOMIC DNA]</scope>
    <source>
        <strain evidence="1 2">16</strain>
    </source>
</reference>
<organism evidence="1 2">
    <name type="scientific">Prosthecodimorpha hirschii</name>
    <dbReference type="NCBI Taxonomy" id="665126"/>
    <lineage>
        <taxon>Bacteria</taxon>
        <taxon>Pseudomonadati</taxon>
        <taxon>Pseudomonadota</taxon>
        <taxon>Alphaproteobacteria</taxon>
        <taxon>Hyphomicrobiales</taxon>
        <taxon>Ancalomicrobiaceae</taxon>
        <taxon>Prosthecodimorpha</taxon>
    </lineage>
</organism>
<sequence length="82" mass="8324">MATEAKDSAETVAARLVEFGIIADKSATGVMTEIVMKLAGKIGDKAVSELAGGIVGSFSSFVKGLFKGNTDTATDAAKVILT</sequence>
<evidence type="ECO:0000313" key="2">
    <source>
        <dbReference type="Proteomes" id="UP000048984"/>
    </source>
</evidence>
<evidence type="ECO:0000313" key="1">
    <source>
        <dbReference type="EMBL" id="KPL54559.1"/>
    </source>
</evidence>
<keyword evidence="2" id="KW-1185">Reference proteome</keyword>
<accession>A0A0P6W7J9</accession>
<dbReference type="AlphaFoldDB" id="A0A0P6W7J9"/>
<dbReference type="Proteomes" id="UP000048984">
    <property type="component" value="Unassembled WGS sequence"/>
</dbReference>
<name>A0A0P6W7J9_9HYPH</name>
<gene>
    <name evidence="1" type="ORF">ABB55_21960</name>
</gene>
<proteinExistence type="predicted"/>
<comment type="caution">
    <text evidence="1">The sequence shown here is derived from an EMBL/GenBank/DDBJ whole genome shotgun (WGS) entry which is preliminary data.</text>
</comment>
<dbReference type="EMBL" id="LJYW01000001">
    <property type="protein sequence ID" value="KPL54559.1"/>
    <property type="molecule type" value="Genomic_DNA"/>
</dbReference>